<proteinExistence type="inferred from homology"/>
<dbReference type="Proteomes" id="UP001151582">
    <property type="component" value="Unassembled WGS sequence"/>
</dbReference>
<dbReference type="InterPro" id="IPR014718">
    <property type="entry name" value="GH-type_carb-bd"/>
</dbReference>
<dbReference type="InterPro" id="IPR025532">
    <property type="entry name" value="G6P_1-epimerase"/>
</dbReference>
<dbReference type="CDD" id="cd09020">
    <property type="entry name" value="D-hex-6-P-epi_like"/>
    <property type="match status" value="1"/>
</dbReference>
<dbReference type="GO" id="GO:0005975">
    <property type="term" value="P:carbohydrate metabolic process"/>
    <property type="evidence" value="ECO:0007669"/>
    <property type="project" value="InterPro"/>
</dbReference>
<name>A0A9W8B5U4_9FUNG</name>
<comment type="similarity">
    <text evidence="2 5">Belongs to the glucose-6-phosphate 1-epimerase family.</text>
</comment>
<dbReference type="PANTHER" id="PTHR11122:SF13">
    <property type="entry name" value="GLUCOSE-6-PHOSPHATE 1-EPIMERASE"/>
    <property type="match status" value="1"/>
</dbReference>
<feature type="binding site" evidence="7">
    <location>
        <position position="61"/>
    </location>
    <ligand>
        <name>substrate</name>
    </ligand>
</feature>
<dbReference type="Gene3D" id="2.70.98.10">
    <property type="match status" value="1"/>
</dbReference>
<evidence type="ECO:0000313" key="9">
    <source>
        <dbReference type="Proteomes" id="UP001151582"/>
    </source>
</evidence>
<dbReference type="GO" id="GO:0030246">
    <property type="term" value="F:carbohydrate binding"/>
    <property type="evidence" value="ECO:0007669"/>
    <property type="project" value="UniProtKB-UniRule"/>
</dbReference>
<dbReference type="AlphaFoldDB" id="A0A9W8B5U4"/>
<evidence type="ECO:0000256" key="2">
    <source>
        <dbReference type="ARBA" id="ARBA00005866"/>
    </source>
</evidence>
<dbReference type="GO" id="GO:0005737">
    <property type="term" value="C:cytoplasm"/>
    <property type="evidence" value="ECO:0007669"/>
    <property type="project" value="TreeGrafter"/>
</dbReference>
<dbReference type="EMBL" id="JANBQB010000216">
    <property type="protein sequence ID" value="KAJ1979494.1"/>
    <property type="molecule type" value="Genomic_DNA"/>
</dbReference>
<dbReference type="SUPFAM" id="SSF74650">
    <property type="entry name" value="Galactose mutarotase-like"/>
    <property type="match status" value="1"/>
</dbReference>
<dbReference type="PIRSF" id="PIRSF016020">
    <property type="entry name" value="PHexose_mutarotase"/>
    <property type="match status" value="1"/>
</dbReference>
<dbReference type="EC" id="5.1.3.15" evidence="3 5"/>
<evidence type="ECO:0000256" key="5">
    <source>
        <dbReference type="PIRNR" id="PIRNR016020"/>
    </source>
</evidence>
<sequence>MPVETISTAQGAVDRVVLMHPSGTRCEVRTLGATVTSWVLGGKERLFVSDKAITDGSRPIRGGIPLVFPQFGTGPLMPGQHGFARKLRWEYTGIKKDDESEIMVGFDLRDSDATRASGWSYSFRLSYLVTLTTNSLGTHLAVTNTDKVAFPFTALLHTYFATADIGHVAIDNLTGLNYTDKLLKNHVFYEDRPQVSFDQEVDRIYHGTPETLILHVNPDETMQLKSFGFEDTVVWNPWTDKAKDMVDFGDSEYKSMFCVESGSVHEAVKLPPSQTWEAGQLLELV</sequence>
<comment type="catalytic activity">
    <reaction evidence="1">
        <text>alpha-D-glucose 6-phosphate = beta-D-glucose 6-phosphate</text>
        <dbReference type="Rhea" id="RHEA:16249"/>
        <dbReference type="ChEBI" id="CHEBI:58225"/>
        <dbReference type="ChEBI" id="CHEBI:58247"/>
        <dbReference type="EC" id="5.1.3.15"/>
    </reaction>
</comment>
<dbReference type="InterPro" id="IPR011013">
    <property type="entry name" value="Gal_mutarotase_sf_dom"/>
</dbReference>
<keyword evidence="9" id="KW-1185">Reference proteome</keyword>
<evidence type="ECO:0000256" key="7">
    <source>
        <dbReference type="PIRSR" id="PIRSR016020-2"/>
    </source>
</evidence>
<feature type="binding site" evidence="7">
    <location>
        <position position="85"/>
    </location>
    <ligand>
        <name>substrate</name>
    </ligand>
</feature>
<evidence type="ECO:0000256" key="1">
    <source>
        <dbReference type="ARBA" id="ARBA00001096"/>
    </source>
</evidence>
<evidence type="ECO:0000256" key="4">
    <source>
        <dbReference type="ARBA" id="ARBA00023235"/>
    </source>
</evidence>
<dbReference type="InterPro" id="IPR008183">
    <property type="entry name" value="Aldose_1/G6P_1-epimerase"/>
</dbReference>
<feature type="binding site" evidence="7">
    <location>
        <position position="80"/>
    </location>
    <ligand>
        <name>substrate</name>
    </ligand>
</feature>
<protein>
    <recommendedName>
        <fullName evidence="3 5">Glucose-6-phosphate 1-epimerase</fullName>
        <ecNumber evidence="3 5">5.1.3.15</ecNumber>
    </recommendedName>
</protein>
<accession>A0A9W8B5U4</accession>
<dbReference type="GO" id="GO:0047938">
    <property type="term" value="F:glucose-6-phosphate 1-epimerase activity"/>
    <property type="evidence" value="ECO:0007669"/>
    <property type="project" value="UniProtKB-UniRule"/>
</dbReference>
<keyword evidence="4 5" id="KW-0413">Isomerase</keyword>
<comment type="caution">
    <text evidence="8">The sequence shown here is derived from an EMBL/GenBank/DDBJ whole genome shotgun (WGS) entry which is preliminary data.</text>
</comment>
<feature type="active site" evidence="6">
    <location>
        <position position="157"/>
    </location>
</feature>
<feature type="active site" evidence="6">
    <location>
        <position position="260"/>
    </location>
</feature>
<evidence type="ECO:0000256" key="3">
    <source>
        <dbReference type="ARBA" id="ARBA00012083"/>
    </source>
</evidence>
<comment type="function">
    <text evidence="5">Catalyzes the interconversion between the alpha and beta anomers from at least three hexose 6-phosphate sugars (Glc6P, Gal6P, and Man6P).</text>
</comment>
<dbReference type="OrthoDB" id="1659429at2759"/>
<reference evidence="8" key="1">
    <citation type="submission" date="2022-07" db="EMBL/GenBank/DDBJ databases">
        <title>Phylogenomic reconstructions and comparative analyses of Kickxellomycotina fungi.</title>
        <authorList>
            <person name="Reynolds N.K."/>
            <person name="Stajich J.E."/>
            <person name="Barry K."/>
            <person name="Grigoriev I.V."/>
            <person name="Crous P."/>
            <person name="Smith M.E."/>
        </authorList>
    </citation>
    <scope>NUCLEOTIDE SEQUENCE</scope>
    <source>
        <strain evidence="8">RSA 567</strain>
    </source>
</reference>
<evidence type="ECO:0000256" key="6">
    <source>
        <dbReference type="PIRSR" id="PIRSR016020-1"/>
    </source>
</evidence>
<dbReference type="Pfam" id="PF01263">
    <property type="entry name" value="Aldose_epim"/>
    <property type="match status" value="1"/>
</dbReference>
<evidence type="ECO:0000313" key="8">
    <source>
        <dbReference type="EMBL" id="KAJ1979494.1"/>
    </source>
</evidence>
<dbReference type="PANTHER" id="PTHR11122">
    <property type="entry name" value="APOSPORY-ASSOCIATED PROTEIN C-RELATED"/>
    <property type="match status" value="1"/>
</dbReference>
<gene>
    <name evidence="8" type="ORF">H4R34_002811</name>
</gene>
<organism evidence="8 9">
    <name type="scientific">Dimargaris verticillata</name>
    <dbReference type="NCBI Taxonomy" id="2761393"/>
    <lineage>
        <taxon>Eukaryota</taxon>
        <taxon>Fungi</taxon>
        <taxon>Fungi incertae sedis</taxon>
        <taxon>Zoopagomycota</taxon>
        <taxon>Kickxellomycotina</taxon>
        <taxon>Dimargaritomycetes</taxon>
        <taxon>Dimargaritales</taxon>
        <taxon>Dimargaritaceae</taxon>
        <taxon>Dimargaris</taxon>
    </lineage>
</organism>